<evidence type="ECO:0000313" key="2">
    <source>
        <dbReference type="Proteomes" id="UP000253426"/>
    </source>
</evidence>
<dbReference type="AlphaFoldDB" id="A0A366HKW5"/>
<accession>A0A366HKW5</accession>
<dbReference type="Proteomes" id="UP000253426">
    <property type="component" value="Unassembled WGS sequence"/>
</dbReference>
<keyword evidence="2" id="KW-1185">Reference proteome</keyword>
<comment type="caution">
    <text evidence="1">The sequence shown here is derived from an EMBL/GenBank/DDBJ whole genome shotgun (WGS) entry which is preliminary data.</text>
</comment>
<reference evidence="1 2" key="1">
    <citation type="submission" date="2018-06" db="EMBL/GenBank/DDBJ databases">
        <title>Genomic Encyclopedia of Type Strains, Phase IV (KMG-IV): sequencing the most valuable type-strain genomes for metagenomic binning, comparative biology and taxonomic classification.</title>
        <authorList>
            <person name="Goeker M."/>
        </authorList>
    </citation>
    <scope>NUCLEOTIDE SEQUENCE [LARGE SCALE GENOMIC DNA]</scope>
    <source>
        <strain evidence="1 2">DSM 25532</strain>
    </source>
</reference>
<organism evidence="1 2">
    <name type="scientific">Roseimicrobium gellanilyticum</name>
    <dbReference type="NCBI Taxonomy" id="748857"/>
    <lineage>
        <taxon>Bacteria</taxon>
        <taxon>Pseudomonadati</taxon>
        <taxon>Verrucomicrobiota</taxon>
        <taxon>Verrucomicrobiia</taxon>
        <taxon>Verrucomicrobiales</taxon>
        <taxon>Verrucomicrobiaceae</taxon>
        <taxon>Roseimicrobium</taxon>
    </lineage>
</organism>
<dbReference type="RefSeq" id="WP_113959539.1">
    <property type="nucleotide sequence ID" value="NZ_QNRR01000006.1"/>
</dbReference>
<dbReference type="OrthoDB" id="9846920at2"/>
<name>A0A366HKW5_9BACT</name>
<evidence type="ECO:0000313" key="1">
    <source>
        <dbReference type="EMBL" id="RBP42403.1"/>
    </source>
</evidence>
<protein>
    <submittedName>
        <fullName evidence="1">Uncharacterized protein</fullName>
    </submittedName>
</protein>
<gene>
    <name evidence="1" type="ORF">DES53_106109</name>
</gene>
<dbReference type="EMBL" id="QNRR01000006">
    <property type="protein sequence ID" value="RBP42403.1"/>
    <property type="molecule type" value="Genomic_DNA"/>
</dbReference>
<sequence length="147" mass="16381">MNTNTSTSASSFSSLPKHYLFILSEAITLDEQHEVVQAASKLAEEGYVYLASAHVKTMEDRDNLRFMPLHTDRLPCFGEVSGVLVARDQDLARTAKEVYRDAPVMVFEPGVPFDSVSESRAIERAEDTSAPAWKPRYNTVSELRQAA</sequence>
<proteinExistence type="predicted"/>